<protein>
    <submittedName>
        <fullName evidence="1">Uncharacterized protein</fullName>
    </submittedName>
</protein>
<organism evidence="1 2">
    <name type="scientific">Solanum verrucosum</name>
    <dbReference type="NCBI Taxonomy" id="315347"/>
    <lineage>
        <taxon>Eukaryota</taxon>
        <taxon>Viridiplantae</taxon>
        <taxon>Streptophyta</taxon>
        <taxon>Embryophyta</taxon>
        <taxon>Tracheophyta</taxon>
        <taxon>Spermatophyta</taxon>
        <taxon>Magnoliopsida</taxon>
        <taxon>eudicotyledons</taxon>
        <taxon>Gunneridae</taxon>
        <taxon>Pentapetalae</taxon>
        <taxon>asterids</taxon>
        <taxon>lamiids</taxon>
        <taxon>Solanales</taxon>
        <taxon>Solanaceae</taxon>
        <taxon>Solanoideae</taxon>
        <taxon>Solaneae</taxon>
        <taxon>Solanum</taxon>
    </lineage>
</organism>
<dbReference type="EMBL" id="CP133612">
    <property type="protein sequence ID" value="WMV08279.1"/>
    <property type="molecule type" value="Genomic_DNA"/>
</dbReference>
<dbReference type="InterPro" id="IPR032567">
    <property type="entry name" value="RTL1-rel"/>
</dbReference>
<proteinExistence type="predicted"/>
<gene>
    <name evidence="1" type="ORF">MTR67_001664</name>
</gene>
<keyword evidence="2" id="KW-1185">Reference proteome</keyword>
<dbReference type="PANTHER" id="PTHR15503">
    <property type="entry name" value="LDOC1 RELATED"/>
    <property type="match status" value="1"/>
</dbReference>
<reference evidence="1" key="1">
    <citation type="submission" date="2023-08" db="EMBL/GenBank/DDBJ databases">
        <title>A de novo genome assembly of Solanum verrucosum Schlechtendal, a Mexican diploid species geographically isolated from the other diploid A-genome species in potato relatives.</title>
        <authorList>
            <person name="Hosaka K."/>
        </authorList>
    </citation>
    <scope>NUCLEOTIDE SEQUENCE</scope>
    <source>
        <tissue evidence="1">Young leaves</tissue>
    </source>
</reference>
<dbReference type="SUPFAM" id="SSF56672">
    <property type="entry name" value="DNA/RNA polymerases"/>
    <property type="match status" value="1"/>
</dbReference>
<dbReference type="PANTHER" id="PTHR15503:SF45">
    <property type="entry name" value="RNA-DIRECTED DNA POLYMERASE HOMOLOG"/>
    <property type="match status" value="1"/>
</dbReference>
<sequence length="114" mass="12747">MISKGCIFNMVRVRDLESKTPTLESILVVNKFLEVFPDDLPSVPPEGKIDIGIDLLPDTQPISILPYRIALVELKELKEQSKDFLDNGFIRPRAYRSFEDCAASPQGPTIVSKA</sequence>
<dbReference type="AlphaFoldDB" id="A0AAF0PNN3"/>
<dbReference type="Proteomes" id="UP001234989">
    <property type="component" value="Chromosome 1"/>
</dbReference>
<evidence type="ECO:0000313" key="1">
    <source>
        <dbReference type="EMBL" id="WMV08279.1"/>
    </source>
</evidence>
<name>A0AAF0PNN3_SOLVR</name>
<dbReference type="Gene3D" id="3.10.10.10">
    <property type="entry name" value="HIV Type 1 Reverse Transcriptase, subunit A, domain 1"/>
    <property type="match status" value="1"/>
</dbReference>
<dbReference type="InterPro" id="IPR043502">
    <property type="entry name" value="DNA/RNA_pol_sf"/>
</dbReference>
<evidence type="ECO:0000313" key="2">
    <source>
        <dbReference type="Proteomes" id="UP001234989"/>
    </source>
</evidence>
<accession>A0AAF0PNN3</accession>